<comment type="caution">
    <text evidence="2">The sequence shown here is derived from an EMBL/GenBank/DDBJ whole genome shotgun (WGS) entry which is preliminary data.</text>
</comment>
<organism evidence="2 3">
    <name type="scientific">Iris pallida</name>
    <name type="common">Sweet iris</name>
    <dbReference type="NCBI Taxonomy" id="29817"/>
    <lineage>
        <taxon>Eukaryota</taxon>
        <taxon>Viridiplantae</taxon>
        <taxon>Streptophyta</taxon>
        <taxon>Embryophyta</taxon>
        <taxon>Tracheophyta</taxon>
        <taxon>Spermatophyta</taxon>
        <taxon>Magnoliopsida</taxon>
        <taxon>Liliopsida</taxon>
        <taxon>Asparagales</taxon>
        <taxon>Iridaceae</taxon>
        <taxon>Iridoideae</taxon>
        <taxon>Irideae</taxon>
        <taxon>Iris</taxon>
    </lineage>
</organism>
<dbReference type="AlphaFoldDB" id="A0AAX6DVP1"/>
<feature type="region of interest" description="Disordered" evidence="1">
    <location>
        <begin position="1"/>
        <end position="69"/>
    </location>
</feature>
<evidence type="ECO:0000256" key="1">
    <source>
        <dbReference type="SAM" id="MobiDB-lite"/>
    </source>
</evidence>
<feature type="compositionally biased region" description="Basic and acidic residues" evidence="1">
    <location>
        <begin position="1"/>
        <end position="10"/>
    </location>
</feature>
<keyword evidence="3" id="KW-1185">Reference proteome</keyword>
<dbReference type="EMBL" id="JANAVB010041719">
    <property type="protein sequence ID" value="KAJ6795828.1"/>
    <property type="molecule type" value="Genomic_DNA"/>
</dbReference>
<name>A0AAX6DVP1_IRIPA</name>
<sequence length="138" mass="14276">MPRPGRRDPPIDLPPQPGARSSCSPVVTGDTRGSLSLPPPPRSASLGGFSLAPPLGPLSDAAPSDRPVQVSTQAALPKSFDDALRGVLVPSASISPPLHSATSIPLKTQESFDGEPAVPFSVEGEMAFFAAYGFCSRR</sequence>
<proteinExistence type="predicted"/>
<protein>
    <submittedName>
        <fullName evidence="2">Uncharacterized protein</fullName>
    </submittedName>
</protein>
<reference evidence="2" key="1">
    <citation type="journal article" date="2023" name="GigaByte">
        <title>Genome assembly of the bearded iris, Iris pallida Lam.</title>
        <authorList>
            <person name="Bruccoleri R.E."/>
            <person name="Oakeley E.J."/>
            <person name="Faust A.M.E."/>
            <person name="Altorfer M."/>
            <person name="Dessus-Babus S."/>
            <person name="Burckhardt D."/>
            <person name="Oertli M."/>
            <person name="Naumann U."/>
            <person name="Petersen F."/>
            <person name="Wong J."/>
        </authorList>
    </citation>
    <scope>NUCLEOTIDE SEQUENCE</scope>
    <source>
        <strain evidence="2">GSM-AAB239-AS_SAM_17_03QT</strain>
    </source>
</reference>
<reference evidence="2" key="2">
    <citation type="submission" date="2023-04" db="EMBL/GenBank/DDBJ databases">
        <authorList>
            <person name="Bruccoleri R.E."/>
            <person name="Oakeley E.J."/>
            <person name="Faust A.-M."/>
            <person name="Dessus-Babus S."/>
            <person name="Altorfer M."/>
            <person name="Burckhardt D."/>
            <person name="Oertli M."/>
            <person name="Naumann U."/>
            <person name="Petersen F."/>
            <person name="Wong J."/>
        </authorList>
    </citation>
    <scope>NUCLEOTIDE SEQUENCE</scope>
    <source>
        <strain evidence="2">GSM-AAB239-AS_SAM_17_03QT</strain>
        <tissue evidence="2">Leaf</tissue>
    </source>
</reference>
<accession>A0AAX6DVP1</accession>
<evidence type="ECO:0000313" key="3">
    <source>
        <dbReference type="Proteomes" id="UP001140949"/>
    </source>
</evidence>
<evidence type="ECO:0000313" key="2">
    <source>
        <dbReference type="EMBL" id="KAJ6795828.1"/>
    </source>
</evidence>
<dbReference type="Proteomes" id="UP001140949">
    <property type="component" value="Unassembled WGS sequence"/>
</dbReference>
<gene>
    <name evidence="2" type="ORF">M6B38_224995</name>
</gene>